<evidence type="ECO:0000313" key="12">
    <source>
        <dbReference type="EMBL" id="KAH9312779.1"/>
    </source>
</evidence>
<dbReference type="GO" id="GO:0031369">
    <property type="term" value="F:translation initiation factor binding"/>
    <property type="evidence" value="ECO:0007669"/>
    <property type="project" value="TreeGrafter"/>
</dbReference>
<keyword evidence="4" id="KW-0509">mRNA transport</keyword>
<feature type="region of interest" description="Disordered" evidence="11">
    <location>
        <begin position="298"/>
        <end position="323"/>
    </location>
</feature>
<keyword evidence="3" id="KW-0813">Transport</keyword>
<evidence type="ECO:0000256" key="5">
    <source>
        <dbReference type="ARBA" id="ARBA00022927"/>
    </source>
</evidence>
<gene>
    <name evidence="12" type="ORF">KI387_027814</name>
</gene>
<dbReference type="Pfam" id="PF07817">
    <property type="entry name" value="GLE1"/>
    <property type="match status" value="1"/>
</dbReference>
<sequence>NCLTLKLCPTNVHGISLDPEPDWSLDDLEAELKDIAAKYSTELLPGNKHLPQSGAVFSCRDLSVVSDFGRSSKPFVMRAFDDTSDESDEDSDSEDEDSDVSKCSNHSSQLETNLTSDVEAANDQLDLEVAANQLMPSTRVVEGSLFELERERTLKVQEEIRERMLSVEADLKAETEISVTALLLVENEREAKREMARRVDKQYQRKIAEARDSHLSAVQRDHQQRSQIEERRIRKEAAVEEARKREKEARESRERQEKAKVEAEIKLKAEREAEALRAAAEADKKAAAEAERRAVAEAENKAAAEAENKAAAEAERKAKEQERQRNISTGMLLGGVKAKVAINAEKLERERVAKLNALLEQGRPLRSDPNLSKELKTCERQIGVRLRQITGTQEQVRSKATELLQIVTNHRLPDSILLTSFAAKAVSQCETQTLDLNSIVYALAHAIVLVTSQVPVAMDLILAEFHKSCIFTVPKYIPYSKNTFESENAYYKAVGYRDDNGKIESTDSYLARMKACVALYAAIIQTNVPGIHNPHGLKEGWAWLARFLNALPPNRLTGAALETFLKIAGFRLFQAYPKPFMNIIDLISRDFIVKLKSQNDPDSNRVINNIETYLITQQFRKEPEGCTLAVTDESKNLRA</sequence>
<reference evidence="12 13" key="1">
    <citation type="journal article" date="2021" name="Nat. Plants">
        <title>The Taxus genome provides insights into paclitaxel biosynthesis.</title>
        <authorList>
            <person name="Xiong X."/>
            <person name="Gou J."/>
            <person name="Liao Q."/>
            <person name="Li Y."/>
            <person name="Zhou Q."/>
            <person name="Bi G."/>
            <person name="Li C."/>
            <person name="Du R."/>
            <person name="Wang X."/>
            <person name="Sun T."/>
            <person name="Guo L."/>
            <person name="Liang H."/>
            <person name="Lu P."/>
            <person name="Wu Y."/>
            <person name="Zhang Z."/>
            <person name="Ro D.K."/>
            <person name="Shang Y."/>
            <person name="Huang S."/>
            <person name="Yan J."/>
        </authorList>
    </citation>
    <scope>NUCLEOTIDE SEQUENCE [LARGE SCALE GENOMIC DNA]</scope>
    <source>
        <strain evidence="12">Ta-2019</strain>
    </source>
</reference>
<organism evidence="12 13">
    <name type="scientific">Taxus chinensis</name>
    <name type="common">Chinese yew</name>
    <name type="synonym">Taxus wallichiana var. chinensis</name>
    <dbReference type="NCBI Taxonomy" id="29808"/>
    <lineage>
        <taxon>Eukaryota</taxon>
        <taxon>Viridiplantae</taxon>
        <taxon>Streptophyta</taxon>
        <taxon>Embryophyta</taxon>
        <taxon>Tracheophyta</taxon>
        <taxon>Spermatophyta</taxon>
        <taxon>Pinopsida</taxon>
        <taxon>Pinidae</taxon>
        <taxon>Conifers II</taxon>
        <taxon>Cupressales</taxon>
        <taxon>Taxaceae</taxon>
        <taxon>Taxus</taxon>
    </lineage>
</organism>
<dbReference type="GO" id="GO:0005543">
    <property type="term" value="F:phospholipid binding"/>
    <property type="evidence" value="ECO:0007669"/>
    <property type="project" value="TreeGrafter"/>
</dbReference>
<evidence type="ECO:0000256" key="3">
    <source>
        <dbReference type="ARBA" id="ARBA00022448"/>
    </source>
</evidence>
<evidence type="ECO:0000256" key="8">
    <source>
        <dbReference type="ARBA" id="ARBA00023242"/>
    </source>
</evidence>
<evidence type="ECO:0000256" key="9">
    <source>
        <dbReference type="ARBA" id="ARBA00026227"/>
    </source>
</evidence>
<dbReference type="GO" id="GO:0005737">
    <property type="term" value="C:cytoplasm"/>
    <property type="evidence" value="ECO:0007669"/>
    <property type="project" value="TreeGrafter"/>
</dbReference>
<dbReference type="PANTHER" id="PTHR12960:SF0">
    <property type="entry name" value="MRNA EXPORT FACTOR GLE1"/>
    <property type="match status" value="1"/>
</dbReference>
<comment type="similarity">
    <text evidence="2">Belongs to the GLE1 family.</text>
</comment>
<dbReference type="GO" id="GO:0015031">
    <property type="term" value="P:protein transport"/>
    <property type="evidence" value="ECO:0007669"/>
    <property type="project" value="UniProtKB-KW"/>
</dbReference>
<evidence type="ECO:0000256" key="4">
    <source>
        <dbReference type="ARBA" id="ARBA00022816"/>
    </source>
</evidence>
<dbReference type="GO" id="GO:0016973">
    <property type="term" value="P:poly(A)+ mRNA export from nucleus"/>
    <property type="evidence" value="ECO:0007669"/>
    <property type="project" value="InterPro"/>
</dbReference>
<dbReference type="PANTHER" id="PTHR12960">
    <property type="entry name" value="GLE-1-RELATED"/>
    <property type="match status" value="1"/>
</dbReference>
<evidence type="ECO:0000256" key="11">
    <source>
        <dbReference type="SAM" id="MobiDB-lite"/>
    </source>
</evidence>
<evidence type="ECO:0000256" key="1">
    <source>
        <dbReference type="ARBA" id="ARBA00004567"/>
    </source>
</evidence>
<evidence type="ECO:0000256" key="6">
    <source>
        <dbReference type="ARBA" id="ARBA00023010"/>
    </source>
</evidence>
<dbReference type="GO" id="GO:0044614">
    <property type="term" value="C:nuclear pore cytoplasmic filaments"/>
    <property type="evidence" value="ECO:0007669"/>
    <property type="project" value="TreeGrafter"/>
</dbReference>
<comment type="subcellular location">
    <subcellularLocation>
        <location evidence="1">Nucleus</location>
        <location evidence="1">Nuclear pore complex</location>
    </subcellularLocation>
</comment>
<feature type="compositionally biased region" description="Acidic residues" evidence="11">
    <location>
        <begin position="82"/>
        <end position="98"/>
    </location>
</feature>
<dbReference type="OMA" id="VPANIHS"/>
<feature type="region of interest" description="Disordered" evidence="11">
    <location>
        <begin position="213"/>
        <end position="260"/>
    </location>
</feature>
<evidence type="ECO:0000256" key="7">
    <source>
        <dbReference type="ARBA" id="ARBA00023132"/>
    </source>
</evidence>
<dbReference type="Proteomes" id="UP000824469">
    <property type="component" value="Unassembled WGS sequence"/>
</dbReference>
<dbReference type="Gene3D" id="1.25.40.510">
    <property type="entry name" value="GLE1-like"/>
    <property type="match status" value="1"/>
</dbReference>
<keyword evidence="5" id="KW-0653">Protein transport</keyword>
<evidence type="ECO:0000313" key="13">
    <source>
        <dbReference type="Proteomes" id="UP000824469"/>
    </source>
</evidence>
<feature type="compositionally biased region" description="Polar residues" evidence="11">
    <location>
        <begin position="101"/>
        <end position="111"/>
    </location>
</feature>
<evidence type="ECO:0000256" key="2">
    <source>
        <dbReference type="ARBA" id="ARBA00011056"/>
    </source>
</evidence>
<dbReference type="InterPro" id="IPR038506">
    <property type="entry name" value="GLE1-like_sf"/>
</dbReference>
<keyword evidence="6" id="KW-0811">Translocation</keyword>
<dbReference type="GO" id="GO:0000822">
    <property type="term" value="F:inositol hexakisphosphate binding"/>
    <property type="evidence" value="ECO:0007669"/>
    <property type="project" value="TreeGrafter"/>
</dbReference>
<accession>A0AA38G0T0</accession>
<keyword evidence="7" id="KW-0906">Nuclear pore complex</keyword>
<protein>
    <recommendedName>
        <fullName evidence="9">mRNA export factor GLE1</fullName>
    </recommendedName>
    <alternativeName>
        <fullName evidence="10">Nucleoporin GLE1</fullName>
    </alternativeName>
</protein>
<name>A0AA38G0T0_TAXCH</name>
<evidence type="ECO:0000256" key="10">
    <source>
        <dbReference type="ARBA" id="ARBA00029983"/>
    </source>
</evidence>
<keyword evidence="13" id="KW-1185">Reference proteome</keyword>
<comment type="caution">
    <text evidence="12">The sequence shown here is derived from an EMBL/GenBank/DDBJ whole genome shotgun (WGS) entry which is preliminary data.</text>
</comment>
<proteinExistence type="inferred from homology"/>
<feature type="region of interest" description="Disordered" evidence="11">
    <location>
        <begin position="79"/>
        <end position="111"/>
    </location>
</feature>
<feature type="non-terminal residue" evidence="12">
    <location>
        <position position="639"/>
    </location>
</feature>
<dbReference type="InterPro" id="IPR012476">
    <property type="entry name" value="GLE1"/>
</dbReference>
<dbReference type="AlphaFoldDB" id="A0AA38G0T0"/>
<dbReference type="EMBL" id="JAHRHJ020000006">
    <property type="protein sequence ID" value="KAH9312779.1"/>
    <property type="molecule type" value="Genomic_DNA"/>
</dbReference>
<keyword evidence="8" id="KW-0539">Nucleus</keyword>